<evidence type="ECO:0000256" key="1">
    <source>
        <dbReference type="SAM" id="Phobius"/>
    </source>
</evidence>
<evidence type="ECO:0000313" key="2">
    <source>
        <dbReference type="EMBL" id="WWS84470.1"/>
    </source>
</evidence>
<dbReference type="Proteomes" id="UP001377573">
    <property type="component" value="Chromosome"/>
</dbReference>
<sequence length="327" mass="34497">MPENALLERVLVEADPARTPRDAEPDARAIAARDRIIRSAPAPQRRRRTRTIGWAAGLTAAAAAVAIAFAALTPPQSAVAGTPSPLVFESTGSLSDIVADAETELTVFAPPADPERSVRTASWSFNAEMDTGRTEVMPQFSTFTWREDLSGEALAINGVPYDPEDAVANGDSEIVSSGEVASRVTFAPGEFETPVVAAPGESAADVRALLEAFDMPNDPTAFEVVTALTSVFGQWTLTNAQHAEVLTLIEASGGAQALGESTDRLGRPVAGIRVLSADGIVSDDLLVSLDTGRIVGIERTVLKDDGVFPAGAVVDYRMWDIPEEVVQ</sequence>
<gene>
    <name evidence="2" type="ORF">V8Z62_14475</name>
</gene>
<dbReference type="RefSeq" id="WP_085607739.1">
    <property type="nucleotide sequence ID" value="NZ_CP146240.1"/>
</dbReference>
<protein>
    <submittedName>
        <fullName evidence="2">Uncharacterized protein</fullName>
    </submittedName>
</protein>
<feature type="transmembrane region" description="Helical" evidence="1">
    <location>
        <begin position="52"/>
        <end position="72"/>
    </location>
</feature>
<keyword evidence="1" id="KW-1133">Transmembrane helix</keyword>
<keyword evidence="1" id="KW-0812">Transmembrane</keyword>
<reference evidence="2 3" key="1">
    <citation type="submission" date="2024-02" db="EMBL/GenBank/DDBJ databases">
        <authorList>
            <person name="Alasadi S."/>
            <person name="Hussein S.A."/>
        </authorList>
    </citation>
    <scope>NUCLEOTIDE SEQUENCE [LARGE SCALE GENOMIC DNA]</scope>
    <source>
        <strain evidence="2 3">GJ_SRA_44_2022</strain>
    </source>
</reference>
<organism evidence="2 3">
    <name type="scientific">Microbacterium paraoxydans</name>
    <dbReference type="NCBI Taxonomy" id="199592"/>
    <lineage>
        <taxon>Bacteria</taxon>
        <taxon>Bacillati</taxon>
        <taxon>Actinomycetota</taxon>
        <taxon>Actinomycetes</taxon>
        <taxon>Micrococcales</taxon>
        <taxon>Microbacteriaceae</taxon>
        <taxon>Microbacterium</taxon>
    </lineage>
</organism>
<evidence type="ECO:0000313" key="3">
    <source>
        <dbReference type="Proteomes" id="UP001377573"/>
    </source>
</evidence>
<accession>A0ABZ2HW58</accession>
<name>A0ABZ2HW58_9MICO</name>
<dbReference type="EMBL" id="CP146240">
    <property type="protein sequence ID" value="WWS84470.1"/>
    <property type="molecule type" value="Genomic_DNA"/>
</dbReference>
<keyword evidence="3" id="KW-1185">Reference proteome</keyword>
<keyword evidence="1" id="KW-0472">Membrane</keyword>
<proteinExistence type="predicted"/>